<evidence type="ECO:0000256" key="1">
    <source>
        <dbReference type="ARBA" id="ARBA00002190"/>
    </source>
</evidence>
<dbReference type="Proteomes" id="UP000824176">
    <property type="component" value="Unassembled WGS sequence"/>
</dbReference>
<keyword evidence="6" id="KW-0814">Transposable element</keyword>
<dbReference type="Pfam" id="PF00872">
    <property type="entry name" value="Transposase_mut"/>
    <property type="match status" value="1"/>
</dbReference>
<evidence type="ECO:0000256" key="3">
    <source>
        <dbReference type="ARBA" id="ARBA00022578"/>
    </source>
</evidence>
<gene>
    <name evidence="7" type="ORF">H9804_02995</name>
</gene>
<keyword evidence="3 6" id="KW-0815">Transposition</keyword>
<proteinExistence type="inferred from homology"/>
<evidence type="ECO:0000313" key="7">
    <source>
        <dbReference type="EMBL" id="HIZ88888.1"/>
    </source>
</evidence>
<dbReference type="GO" id="GO:0004803">
    <property type="term" value="F:transposase activity"/>
    <property type="evidence" value="ECO:0007669"/>
    <property type="project" value="UniProtKB-UniRule"/>
</dbReference>
<evidence type="ECO:0000256" key="5">
    <source>
        <dbReference type="ARBA" id="ARBA00023172"/>
    </source>
</evidence>
<dbReference type="PANTHER" id="PTHR33217">
    <property type="entry name" value="TRANSPOSASE FOR INSERTION SEQUENCE ELEMENT IS1081"/>
    <property type="match status" value="1"/>
</dbReference>
<name>A0A9D2GRZ4_9BACT</name>
<evidence type="ECO:0000256" key="4">
    <source>
        <dbReference type="ARBA" id="ARBA00023125"/>
    </source>
</evidence>
<reference evidence="7" key="2">
    <citation type="submission" date="2021-04" db="EMBL/GenBank/DDBJ databases">
        <authorList>
            <person name="Gilroy R."/>
        </authorList>
    </citation>
    <scope>NUCLEOTIDE SEQUENCE</scope>
    <source>
        <strain evidence="7">ChiW4-1371</strain>
    </source>
</reference>
<dbReference type="PANTHER" id="PTHR33217:SF5">
    <property type="entry name" value="MUTATOR FAMILY TRANSPOSASE"/>
    <property type="match status" value="1"/>
</dbReference>
<protein>
    <recommendedName>
        <fullName evidence="6">Mutator family transposase</fullName>
    </recommendedName>
</protein>
<keyword evidence="4 6" id="KW-0238">DNA-binding</keyword>
<dbReference type="GO" id="GO:0006313">
    <property type="term" value="P:DNA transposition"/>
    <property type="evidence" value="ECO:0007669"/>
    <property type="project" value="UniProtKB-UniRule"/>
</dbReference>
<reference evidence="7" key="1">
    <citation type="journal article" date="2021" name="PeerJ">
        <title>Extensive microbial diversity within the chicken gut microbiome revealed by metagenomics and culture.</title>
        <authorList>
            <person name="Gilroy R."/>
            <person name="Ravi A."/>
            <person name="Getino M."/>
            <person name="Pursley I."/>
            <person name="Horton D.L."/>
            <person name="Alikhan N.F."/>
            <person name="Baker D."/>
            <person name="Gharbi K."/>
            <person name="Hall N."/>
            <person name="Watson M."/>
            <person name="Adriaenssens E.M."/>
            <person name="Foster-Nyarko E."/>
            <person name="Jarju S."/>
            <person name="Secka A."/>
            <person name="Antonio M."/>
            <person name="Oren A."/>
            <person name="Chaudhuri R.R."/>
            <person name="La Ragione R."/>
            <person name="Hildebrand F."/>
            <person name="Pallen M.J."/>
        </authorList>
    </citation>
    <scope>NUCLEOTIDE SEQUENCE</scope>
    <source>
        <strain evidence="7">ChiW4-1371</strain>
    </source>
</reference>
<comment type="function">
    <text evidence="1 6">Required for the transposition of the insertion element.</text>
</comment>
<comment type="similarity">
    <text evidence="2 6">Belongs to the transposase mutator family.</text>
</comment>
<comment type="caution">
    <text evidence="7">The sequence shown here is derived from an EMBL/GenBank/DDBJ whole genome shotgun (WGS) entry which is preliminary data.</text>
</comment>
<evidence type="ECO:0000256" key="2">
    <source>
        <dbReference type="ARBA" id="ARBA00010961"/>
    </source>
</evidence>
<keyword evidence="5 6" id="KW-0233">DNA recombination</keyword>
<dbReference type="InterPro" id="IPR001207">
    <property type="entry name" value="Transposase_mutator"/>
</dbReference>
<dbReference type="GO" id="GO:0003677">
    <property type="term" value="F:DNA binding"/>
    <property type="evidence" value="ECO:0007669"/>
    <property type="project" value="UniProtKB-UniRule"/>
</dbReference>
<sequence>DLKNIYKSITAEEASIKQIRFADKCDNKYPTISRLWRNNWGNIATLFAYSDEMMKVIYTTNAIES</sequence>
<feature type="non-terminal residue" evidence="7">
    <location>
        <position position="1"/>
    </location>
</feature>
<dbReference type="EMBL" id="DXAQ01000044">
    <property type="protein sequence ID" value="HIZ88888.1"/>
    <property type="molecule type" value="Genomic_DNA"/>
</dbReference>
<evidence type="ECO:0000256" key="6">
    <source>
        <dbReference type="RuleBase" id="RU365089"/>
    </source>
</evidence>
<dbReference type="AlphaFoldDB" id="A0A9D2GRZ4"/>
<accession>A0A9D2GRZ4</accession>
<evidence type="ECO:0000313" key="8">
    <source>
        <dbReference type="Proteomes" id="UP000824176"/>
    </source>
</evidence>
<organism evidence="7 8">
    <name type="scientific">Candidatus Mucispirillum faecigallinarum</name>
    <dbReference type="NCBI Taxonomy" id="2838699"/>
    <lineage>
        <taxon>Bacteria</taxon>
        <taxon>Pseudomonadati</taxon>
        <taxon>Deferribacterota</taxon>
        <taxon>Deferribacteres</taxon>
        <taxon>Deferribacterales</taxon>
        <taxon>Mucispirillaceae</taxon>
        <taxon>Mucispirillum</taxon>
    </lineage>
</organism>